<dbReference type="Proteomes" id="UP000681722">
    <property type="component" value="Unassembled WGS sequence"/>
</dbReference>
<dbReference type="Proteomes" id="UP000677228">
    <property type="component" value="Unassembled WGS sequence"/>
</dbReference>
<evidence type="ECO:0000313" key="5">
    <source>
        <dbReference type="Proteomes" id="UP000663829"/>
    </source>
</evidence>
<evidence type="ECO:0000313" key="2">
    <source>
        <dbReference type="EMBL" id="CAF1595389.1"/>
    </source>
</evidence>
<dbReference type="Proteomes" id="UP000682733">
    <property type="component" value="Unassembled WGS sequence"/>
</dbReference>
<dbReference type="Proteomes" id="UP000663829">
    <property type="component" value="Unassembled WGS sequence"/>
</dbReference>
<protein>
    <submittedName>
        <fullName evidence="1">Uncharacterized protein</fullName>
    </submittedName>
</protein>
<evidence type="ECO:0000313" key="1">
    <source>
        <dbReference type="EMBL" id="CAF1479424.1"/>
    </source>
</evidence>
<proteinExistence type="predicted"/>
<evidence type="ECO:0000313" key="3">
    <source>
        <dbReference type="EMBL" id="CAF4344865.1"/>
    </source>
</evidence>
<dbReference type="EMBL" id="CAJOBC010086506">
    <property type="protein sequence ID" value="CAF4344865.1"/>
    <property type="molecule type" value="Genomic_DNA"/>
</dbReference>
<gene>
    <name evidence="1" type="ORF">GPM918_LOCUS35775</name>
    <name evidence="2" type="ORF">OVA965_LOCUS41787</name>
    <name evidence="3" type="ORF">SRO942_LOCUS36501</name>
    <name evidence="4" type="ORF">TMI583_LOCUS43520</name>
</gene>
<organism evidence="1 5">
    <name type="scientific">Didymodactylos carnosus</name>
    <dbReference type="NCBI Taxonomy" id="1234261"/>
    <lineage>
        <taxon>Eukaryota</taxon>
        <taxon>Metazoa</taxon>
        <taxon>Spiralia</taxon>
        <taxon>Gnathifera</taxon>
        <taxon>Rotifera</taxon>
        <taxon>Eurotatoria</taxon>
        <taxon>Bdelloidea</taxon>
        <taxon>Philodinida</taxon>
        <taxon>Philodinidae</taxon>
        <taxon>Didymodactylos</taxon>
    </lineage>
</organism>
<sequence length="185" mass="22209">MSSTLQCSMIDCDSISNLYFHKFDRCGHCNKDYCNECFDVHLDTIWTQIDQCHKIEKHVFKLYESKQLVQNKSQPMEIVETNAFQRYYAKYADRKNNKKLTTASLMAKLAGKFVCYSRPVINDYEKTQKWHDHRQQDYMMFRTLLEKELCAPLLWIEHVNRLLDGNLNELKECVHYFDEEEKNIK</sequence>
<dbReference type="EMBL" id="CAJNOK010049292">
    <property type="protein sequence ID" value="CAF1595389.1"/>
    <property type="molecule type" value="Genomic_DNA"/>
</dbReference>
<dbReference type="EMBL" id="CAJOBA010072875">
    <property type="protein sequence ID" value="CAF4401347.1"/>
    <property type="molecule type" value="Genomic_DNA"/>
</dbReference>
<name>A0A815RQ82_9BILA</name>
<reference evidence="1" key="1">
    <citation type="submission" date="2021-02" db="EMBL/GenBank/DDBJ databases">
        <authorList>
            <person name="Nowell W R."/>
        </authorList>
    </citation>
    <scope>NUCLEOTIDE SEQUENCE</scope>
</reference>
<keyword evidence="5" id="KW-1185">Reference proteome</keyword>
<dbReference type="OrthoDB" id="286637at2759"/>
<accession>A0A815RQ82</accession>
<dbReference type="EMBL" id="CAJNOQ010021028">
    <property type="protein sequence ID" value="CAF1479424.1"/>
    <property type="molecule type" value="Genomic_DNA"/>
</dbReference>
<comment type="caution">
    <text evidence="1">The sequence shown here is derived from an EMBL/GenBank/DDBJ whole genome shotgun (WGS) entry which is preliminary data.</text>
</comment>
<dbReference type="AlphaFoldDB" id="A0A815RQ82"/>
<evidence type="ECO:0000313" key="4">
    <source>
        <dbReference type="EMBL" id="CAF4401347.1"/>
    </source>
</evidence>